<dbReference type="NCBIfam" id="TIGR04265">
    <property type="entry name" value="bac_cardiolipin"/>
    <property type="match status" value="1"/>
</dbReference>
<dbReference type="GO" id="GO:0005886">
    <property type="term" value="C:plasma membrane"/>
    <property type="evidence" value="ECO:0007669"/>
    <property type="project" value="UniProtKB-SubCell"/>
</dbReference>
<feature type="transmembrane region" description="Helical" evidence="13">
    <location>
        <begin position="43"/>
        <end position="65"/>
    </location>
</feature>
<evidence type="ECO:0000256" key="2">
    <source>
        <dbReference type="ARBA" id="ARBA00022475"/>
    </source>
</evidence>
<feature type="transmembrane region" description="Helical" evidence="13">
    <location>
        <begin position="15"/>
        <end position="36"/>
    </location>
</feature>
<feature type="domain" description="PLD phosphodiesterase" evidence="14">
    <location>
        <begin position="404"/>
        <end position="431"/>
    </location>
</feature>
<dbReference type="SMART" id="SM00155">
    <property type="entry name" value="PLDc"/>
    <property type="match status" value="2"/>
</dbReference>
<keyword evidence="8" id="KW-0443">Lipid metabolism</keyword>
<evidence type="ECO:0000256" key="7">
    <source>
        <dbReference type="ARBA" id="ARBA00022989"/>
    </source>
</evidence>
<dbReference type="PROSITE" id="PS50035">
    <property type="entry name" value="PLD"/>
    <property type="match status" value="2"/>
</dbReference>
<keyword evidence="16" id="KW-1185">Reference proteome</keyword>
<evidence type="ECO:0000313" key="15">
    <source>
        <dbReference type="EMBL" id="TWT38238.1"/>
    </source>
</evidence>
<comment type="caution">
    <text evidence="15">The sequence shown here is derived from an EMBL/GenBank/DDBJ whole genome shotgun (WGS) entry which is preliminary data.</text>
</comment>
<dbReference type="HAMAP" id="MF_00190">
    <property type="entry name" value="Cardiolipin_synth_ClsA"/>
    <property type="match status" value="1"/>
</dbReference>
<dbReference type="SUPFAM" id="SSF56024">
    <property type="entry name" value="Phospholipase D/nuclease"/>
    <property type="match status" value="2"/>
</dbReference>
<evidence type="ECO:0000256" key="4">
    <source>
        <dbReference type="ARBA" id="ARBA00022679"/>
    </source>
</evidence>
<sequence length="491" mass="53987">MNELLNDLYHAATDYYGILVLAHILLQLGIVARVIMRGLPVGVSLAWVLVVGGFPVAGPLVYLMFGELRLGSRRIQRFKLLTKPVVKWLEELSDSHTQLDASHGGQPFAQLAERTLGFPPLSGGRMTLLPSWGEVFDAILEDIADAEETVLMEFYIWHPGGRADEVVQALIDAAGRGVKCRVLLDALGSRDFLRGPTPKRLRDAGVEVHAALPGGLWRMLFVRFDLRLHRKNVIIDGQVAFTGSMNLVDPRYFKQDSGVGQWIDAMTRIEGPPVKAMAITFLADWSVEVGEDIEELKLLSGPYPLPPAGDCVVQAVPSGPAYGQNAMERALVMAVYSAREEVVLTTPYFVPDEPMQMALASAALRGVEVTLVVPARVDSLLVRFASNAFYAELIRAGVRVRLFDGGLLHTKSVTVDGHWCLFGSLNLDPRSLHLNFELTLGVYDDGFTRQLRALQGEYIESSQPLTLEALINRPPLVHLAENVARLVAPLL</sequence>
<dbReference type="InterPro" id="IPR001736">
    <property type="entry name" value="PLipase_D/transphosphatidylase"/>
</dbReference>
<evidence type="ECO:0000256" key="1">
    <source>
        <dbReference type="ARBA" id="ARBA00004236"/>
    </source>
</evidence>
<feature type="domain" description="PLD phosphodiesterase" evidence="14">
    <location>
        <begin position="224"/>
        <end position="251"/>
    </location>
</feature>
<evidence type="ECO:0000313" key="16">
    <source>
        <dbReference type="Proteomes" id="UP000316714"/>
    </source>
</evidence>
<evidence type="ECO:0000256" key="9">
    <source>
        <dbReference type="ARBA" id="ARBA00023136"/>
    </source>
</evidence>
<reference evidence="15 16" key="1">
    <citation type="submission" date="2019-02" db="EMBL/GenBank/DDBJ databases">
        <title>Deep-cultivation of Planctomycetes and their phenomic and genomic characterization uncovers novel biology.</title>
        <authorList>
            <person name="Wiegand S."/>
            <person name="Jogler M."/>
            <person name="Boedeker C."/>
            <person name="Pinto D."/>
            <person name="Vollmers J."/>
            <person name="Rivas-Marin E."/>
            <person name="Kohn T."/>
            <person name="Peeters S.H."/>
            <person name="Heuer A."/>
            <person name="Rast P."/>
            <person name="Oberbeckmann S."/>
            <person name="Bunk B."/>
            <person name="Jeske O."/>
            <person name="Meyerdierks A."/>
            <person name="Storesund J.E."/>
            <person name="Kallscheuer N."/>
            <person name="Luecker S."/>
            <person name="Lage O.M."/>
            <person name="Pohl T."/>
            <person name="Merkel B.J."/>
            <person name="Hornburger P."/>
            <person name="Mueller R.-W."/>
            <person name="Bruemmer F."/>
            <person name="Labrenz M."/>
            <person name="Spormann A.M."/>
            <person name="Op Den Camp H."/>
            <person name="Overmann J."/>
            <person name="Amann R."/>
            <person name="Jetten M.S.M."/>
            <person name="Mascher T."/>
            <person name="Medema M.H."/>
            <person name="Devos D.P."/>
            <person name="Kaster A.-K."/>
            <person name="Ovreas L."/>
            <person name="Rohde M."/>
            <person name="Galperin M.Y."/>
            <person name="Jogler C."/>
        </authorList>
    </citation>
    <scope>NUCLEOTIDE SEQUENCE [LARGE SCALE GENOMIC DNA]</scope>
    <source>
        <strain evidence="15 16">KOR34</strain>
    </source>
</reference>
<keyword evidence="4 15" id="KW-0808">Transferase</keyword>
<dbReference type="Gene3D" id="3.30.870.10">
    <property type="entry name" value="Endonuclease Chain A"/>
    <property type="match status" value="2"/>
</dbReference>
<proteinExistence type="inferred from homology"/>
<evidence type="ECO:0000256" key="12">
    <source>
        <dbReference type="NCBIfam" id="TIGR04265"/>
    </source>
</evidence>
<dbReference type="CDD" id="cd09158">
    <property type="entry name" value="PLDc_EcCLS_like_2"/>
    <property type="match status" value="1"/>
</dbReference>
<protein>
    <recommendedName>
        <fullName evidence="12">Cardiolipin synthase</fullName>
        <ecNumber evidence="12">2.7.8.-</ecNumber>
    </recommendedName>
</protein>
<dbReference type="EC" id="2.7.8.-" evidence="12"/>
<dbReference type="AlphaFoldDB" id="A0A5C5VI51"/>
<dbReference type="PANTHER" id="PTHR21248">
    <property type="entry name" value="CARDIOLIPIN SYNTHASE"/>
    <property type="match status" value="1"/>
</dbReference>
<keyword evidence="3" id="KW-0444">Lipid biosynthesis</keyword>
<evidence type="ECO:0000256" key="11">
    <source>
        <dbReference type="ARBA" id="ARBA00023264"/>
    </source>
</evidence>
<keyword evidence="11" id="KW-1208">Phospholipid metabolism</keyword>
<dbReference type="GO" id="GO:0008808">
    <property type="term" value="F:cardiolipin synthase activity"/>
    <property type="evidence" value="ECO:0007669"/>
    <property type="project" value="UniProtKB-UniRule"/>
</dbReference>
<name>A0A5C5VI51_9BACT</name>
<evidence type="ECO:0000256" key="5">
    <source>
        <dbReference type="ARBA" id="ARBA00022692"/>
    </source>
</evidence>
<dbReference type="OrthoDB" id="9762009at2"/>
<dbReference type="Pfam" id="PF13091">
    <property type="entry name" value="PLDc_2"/>
    <property type="match status" value="2"/>
</dbReference>
<keyword evidence="6" id="KW-0677">Repeat</keyword>
<keyword evidence="9 13" id="KW-0472">Membrane</keyword>
<evidence type="ECO:0000256" key="13">
    <source>
        <dbReference type="SAM" id="Phobius"/>
    </source>
</evidence>
<dbReference type="InterPro" id="IPR030840">
    <property type="entry name" value="CL_synthase_A"/>
</dbReference>
<accession>A0A5C5VI51</accession>
<dbReference type="Proteomes" id="UP000316714">
    <property type="component" value="Unassembled WGS sequence"/>
</dbReference>
<dbReference type="GO" id="GO:0032049">
    <property type="term" value="P:cardiolipin biosynthetic process"/>
    <property type="evidence" value="ECO:0007669"/>
    <property type="project" value="UniProtKB-UniRule"/>
</dbReference>
<comment type="subcellular location">
    <subcellularLocation>
        <location evidence="1">Cell membrane</location>
    </subcellularLocation>
</comment>
<evidence type="ECO:0000256" key="8">
    <source>
        <dbReference type="ARBA" id="ARBA00023098"/>
    </source>
</evidence>
<evidence type="ECO:0000256" key="3">
    <source>
        <dbReference type="ARBA" id="ARBA00022516"/>
    </source>
</evidence>
<dbReference type="InterPro" id="IPR022924">
    <property type="entry name" value="Cardiolipin_synthase"/>
</dbReference>
<keyword evidence="2" id="KW-1003">Cell membrane</keyword>
<organism evidence="15 16">
    <name type="scientific">Posidoniimonas corsicana</name>
    <dbReference type="NCBI Taxonomy" id="1938618"/>
    <lineage>
        <taxon>Bacteria</taxon>
        <taxon>Pseudomonadati</taxon>
        <taxon>Planctomycetota</taxon>
        <taxon>Planctomycetia</taxon>
        <taxon>Pirellulales</taxon>
        <taxon>Lacipirellulaceae</taxon>
        <taxon>Posidoniimonas</taxon>
    </lineage>
</organism>
<dbReference type="InterPro" id="IPR025202">
    <property type="entry name" value="PLD-like_dom"/>
</dbReference>
<evidence type="ECO:0000256" key="6">
    <source>
        <dbReference type="ARBA" id="ARBA00022737"/>
    </source>
</evidence>
<dbReference type="PANTHER" id="PTHR21248:SF22">
    <property type="entry name" value="PHOSPHOLIPASE D"/>
    <property type="match status" value="1"/>
</dbReference>
<evidence type="ECO:0000256" key="10">
    <source>
        <dbReference type="ARBA" id="ARBA00023209"/>
    </source>
</evidence>
<dbReference type="EMBL" id="SIHJ01000001">
    <property type="protein sequence ID" value="TWT38238.1"/>
    <property type="molecule type" value="Genomic_DNA"/>
</dbReference>
<evidence type="ECO:0000259" key="14">
    <source>
        <dbReference type="PROSITE" id="PS50035"/>
    </source>
</evidence>
<keyword evidence="5 13" id="KW-0812">Transmembrane</keyword>
<keyword evidence="10" id="KW-0594">Phospholipid biosynthesis</keyword>
<keyword evidence="7 13" id="KW-1133">Transmembrane helix</keyword>
<dbReference type="CDD" id="cd09152">
    <property type="entry name" value="PLDc_EcCLS_like_1"/>
    <property type="match status" value="1"/>
</dbReference>
<gene>
    <name evidence="15" type="primary">cls_2</name>
    <name evidence="15" type="ORF">KOR34_32070</name>
</gene>
<dbReference type="RefSeq" id="WP_146565623.1">
    <property type="nucleotide sequence ID" value="NZ_SIHJ01000001.1"/>
</dbReference>